<name>A0ABU3N6P5_9SPHN</name>
<keyword evidence="1" id="KW-0812">Transmembrane</keyword>
<keyword evidence="1" id="KW-1133">Transmembrane helix</keyword>
<accession>A0ABU3N6P5</accession>
<protein>
    <submittedName>
        <fullName evidence="2">Uncharacterized protein</fullName>
    </submittedName>
</protein>
<dbReference type="EMBL" id="JALMLT010000003">
    <property type="protein sequence ID" value="MDT8759437.1"/>
    <property type="molecule type" value="Genomic_DNA"/>
</dbReference>
<evidence type="ECO:0000256" key="1">
    <source>
        <dbReference type="SAM" id="Phobius"/>
    </source>
</evidence>
<gene>
    <name evidence="2" type="ORF">MZO42_12095</name>
</gene>
<reference evidence="2" key="1">
    <citation type="submission" date="2022-04" db="EMBL/GenBank/DDBJ databases">
        <title>Tomato heritable bacteria conferring resistance against bacterial wilt.</title>
        <authorList>
            <person name="Yin J."/>
        </authorList>
    </citation>
    <scope>NUCLEOTIDE SEQUENCE</scope>
    <source>
        <strain evidence="2">Cra20</strain>
    </source>
</reference>
<evidence type="ECO:0000313" key="2">
    <source>
        <dbReference type="EMBL" id="MDT8759437.1"/>
    </source>
</evidence>
<feature type="transmembrane region" description="Helical" evidence="1">
    <location>
        <begin position="95"/>
        <end position="119"/>
    </location>
</feature>
<proteinExistence type="predicted"/>
<sequence>MDRDKLEFAIAGDNANDSQFQSQPAGSGYANPPLEGEILDGRTLLMKTRKIESTRKTLRARNKLRRNAATIVYCRFLRTQAVSLQKRTWERLMSALYIGLAAVCAVGISGCLGAMYLILRRMPGQRADLEA</sequence>
<comment type="caution">
    <text evidence="2">The sequence shown here is derived from an EMBL/GenBank/DDBJ whole genome shotgun (WGS) entry which is preliminary data.</text>
</comment>
<organism evidence="2">
    <name type="scientific">Sphingomonas psychrotolerans</name>
    <dbReference type="NCBI Taxonomy" id="1327635"/>
    <lineage>
        <taxon>Bacteria</taxon>
        <taxon>Pseudomonadati</taxon>
        <taxon>Pseudomonadota</taxon>
        <taxon>Alphaproteobacteria</taxon>
        <taxon>Sphingomonadales</taxon>
        <taxon>Sphingomonadaceae</taxon>
        <taxon>Sphingomonas</taxon>
    </lineage>
</organism>
<keyword evidence="1" id="KW-0472">Membrane</keyword>